<keyword evidence="6" id="KW-0175">Coiled coil</keyword>
<keyword evidence="4" id="KW-0342">GTP-binding</keyword>
<name>I4FRV9_MICAE</name>
<dbReference type="InterPro" id="IPR045063">
    <property type="entry name" value="Dynamin_N"/>
</dbReference>
<dbReference type="GO" id="GO:0016020">
    <property type="term" value="C:membrane"/>
    <property type="evidence" value="ECO:0007669"/>
    <property type="project" value="UniProtKB-SubCell"/>
</dbReference>
<proteinExistence type="predicted"/>
<keyword evidence="3" id="KW-0378">Hydrolase</keyword>
<evidence type="ECO:0000259" key="7">
    <source>
        <dbReference type="Pfam" id="PF00350"/>
    </source>
</evidence>
<keyword evidence="5" id="KW-0472">Membrane</keyword>
<dbReference type="PANTHER" id="PTHR10465:SF0">
    <property type="entry name" value="SARCALUMENIN"/>
    <property type="match status" value="1"/>
</dbReference>
<dbReference type="PANTHER" id="PTHR10465">
    <property type="entry name" value="TRANSMEMBRANE GTPASE FZO1"/>
    <property type="match status" value="1"/>
</dbReference>
<dbReference type="GO" id="GO:0005525">
    <property type="term" value="F:GTP binding"/>
    <property type="evidence" value="ECO:0007669"/>
    <property type="project" value="UniProtKB-KW"/>
</dbReference>
<dbReference type="EMBL" id="CAII01000422">
    <property type="protein sequence ID" value="CCH98384.1"/>
    <property type="molecule type" value="Genomic_DNA"/>
</dbReference>
<protein>
    <recommendedName>
        <fullName evidence="7">Dynamin N-terminal domain-containing protein</fullName>
    </recommendedName>
</protein>
<accession>I4FRV9</accession>
<evidence type="ECO:0000313" key="9">
    <source>
        <dbReference type="Proteomes" id="UP000003172"/>
    </source>
</evidence>
<evidence type="ECO:0000256" key="2">
    <source>
        <dbReference type="ARBA" id="ARBA00022741"/>
    </source>
</evidence>
<evidence type="ECO:0000256" key="1">
    <source>
        <dbReference type="ARBA" id="ARBA00004370"/>
    </source>
</evidence>
<dbReference type="Pfam" id="PF00350">
    <property type="entry name" value="Dynamin_N"/>
    <property type="match status" value="1"/>
</dbReference>
<keyword evidence="2" id="KW-0547">Nucleotide-binding</keyword>
<dbReference type="HOGENOM" id="CLU_348777_0_0_3"/>
<dbReference type="GO" id="GO:0003924">
    <property type="term" value="F:GTPase activity"/>
    <property type="evidence" value="ECO:0007669"/>
    <property type="project" value="InterPro"/>
</dbReference>
<dbReference type="InterPro" id="IPR027417">
    <property type="entry name" value="P-loop_NTPase"/>
</dbReference>
<feature type="coiled-coil region" evidence="6">
    <location>
        <begin position="753"/>
        <end position="784"/>
    </location>
</feature>
<dbReference type="InterPro" id="IPR027094">
    <property type="entry name" value="Mitofusin_fam"/>
</dbReference>
<evidence type="ECO:0000256" key="3">
    <source>
        <dbReference type="ARBA" id="ARBA00022801"/>
    </source>
</evidence>
<evidence type="ECO:0000256" key="4">
    <source>
        <dbReference type="ARBA" id="ARBA00023134"/>
    </source>
</evidence>
<reference evidence="8 9" key="1">
    <citation type="submission" date="2012-04" db="EMBL/GenBank/DDBJ databases">
        <authorList>
            <person name="Genoscope - CEA"/>
        </authorList>
    </citation>
    <scope>NUCLEOTIDE SEQUENCE [LARGE SCALE GENOMIC DNA]</scope>
    <source>
        <strain evidence="8 9">9717</strain>
    </source>
</reference>
<evidence type="ECO:0000256" key="6">
    <source>
        <dbReference type="SAM" id="Coils"/>
    </source>
</evidence>
<dbReference type="AlphaFoldDB" id="I4FRV9"/>
<comment type="subcellular location">
    <subcellularLocation>
        <location evidence="1">Membrane</location>
    </subcellularLocation>
</comment>
<sequence>MWHLVREFCYNLGNNSTVLLDLGFTMTELLPQCSNLAGNVNSIIELLKGESSLRNQQDTSKIEIALQKVISPKFEIVFAGAFSAGKSMLINALLERELLYSAEGHATGTECYIEYAEADEERVVLTFLSEVEIRTLVDTVCQNLQLTNPSNINSPEYCSQLNQYCQKIIEQEGGEGKSERAKQAQGLKLLIEGFTQNRERIHTLHNATYSMEQFHFSNLAEAASFARRGSNSAVLKRLEYYCHHPLLKDGNVLVDLPGIDAPVKKDAALAYRKIEHPDTSAVVCVLKAASAGELATEETELLEKIRSNAGIRDRVFYVFNRIDETWYSAQLKQRLENLIQTQFRDTSRIYKTSGLLGFYGYQVKNQTNINQRYGLDSIFAESVKNLGGQEETPQFVSEFNNYCANSGKLLATPFKVSIHGYETPNKNYFRVLSEWGTPLLEQLIADSGIEEFRRAITRYLTEEKRPQLFATLADDLQSLCITLKNYYQGIYSDLESQPREIEAMKALELNHLNQELKEVGEKLTKHIEGYVNAIVVNSDENFEEDFKKLKARMVSRLDELLNTFSVKNAYSQATLTHPRNATAPLLAVLVEAFYYLSNQLEDVLIEESTSLISRFCQRLLDAVRQGDYYRQIYRLLGNDGHLESQLKQLELQLIHALISEAKTECDRYVRENHNFYNEGTFSIFQFRETVQQTAQGYDCESILAAEPAIRQLLKLDFEPKVSATIHKNFRQTVNNTLKNQLIPMAKKQADTILQQFNQARSYLEQTLEQEAAEKIANNARKQEEIHQKIEDYNQAINSLNTCLTAMGLQKNHLPVIGEQELEIVPEVVNYSSD</sequence>
<dbReference type="SUPFAM" id="SSF52540">
    <property type="entry name" value="P-loop containing nucleoside triphosphate hydrolases"/>
    <property type="match status" value="1"/>
</dbReference>
<comment type="caution">
    <text evidence="8">The sequence shown here is derived from an EMBL/GenBank/DDBJ whole genome shotgun (WGS) entry which is preliminary data.</text>
</comment>
<gene>
    <name evidence="8" type="ORF">MICAB_4790004</name>
</gene>
<organism evidence="8 9">
    <name type="scientific">Microcystis aeruginosa PCC 9717</name>
    <dbReference type="NCBI Taxonomy" id="1160286"/>
    <lineage>
        <taxon>Bacteria</taxon>
        <taxon>Bacillati</taxon>
        <taxon>Cyanobacteriota</taxon>
        <taxon>Cyanophyceae</taxon>
        <taxon>Oscillatoriophycideae</taxon>
        <taxon>Chroococcales</taxon>
        <taxon>Microcystaceae</taxon>
        <taxon>Microcystis</taxon>
    </lineage>
</organism>
<evidence type="ECO:0000256" key="5">
    <source>
        <dbReference type="ARBA" id="ARBA00023136"/>
    </source>
</evidence>
<evidence type="ECO:0000313" key="8">
    <source>
        <dbReference type="EMBL" id="CCH98384.1"/>
    </source>
</evidence>
<dbReference type="Gene3D" id="3.40.50.300">
    <property type="entry name" value="P-loop containing nucleotide triphosphate hydrolases"/>
    <property type="match status" value="1"/>
</dbReference>
<feature type="domain" description="Dynamin N-terminal" evidence="7">
    <location>
        <begin position="76"/>
        <end position="308"/>
    </location>
</feature>
<dbReference type="Proteomes" id="UP000003172">
    <property type="component" value="Unassembled WGS sequence"/>
</dbReference>